<dbReference type="SUPFAM" id="SSF52833">
    <property type="entry name" value="Thioredoxin-like"/>
    <property type="match status" value="1"/>
</dbReference>
<name>C1C0C6_CALCM</name>
<evidence type="ECO:0000256" key="1">
    <source>
        <dbReference type="ARBA" id="ARBA00022824"/>
    </source>
</evidence>
<dbReference type="Pfam" id="PF07912">
    <property type="entry name" value="ERp29_N"/>
    <property type="match status" value="1"/>
</dbReference>
<evidence type="ECO:0000256" key="2">
    <source>
        <dbReference type="SAM" id="SignalP"/>
    </source>
</evidence>
<dbReference type="EMBL" id="BT080305">
    <property type="protein sequence ID" value="ACO14729.1"/>
    <property type="molecule type" value="mRNA"/>
</dbReference>
<dbReference type="InterPro" id="IPR036356">
    <property type="entry name" value="ERp29_C_sf"/>
</dbReference>
<evidence type="ECO:0000313" key="5">
    <source>
        <dbReference type="EMBL" id="ACO14729.1"/>
    </source>
</evidence>
<dbReference type="FunFam" id="1.20.1150.12:FF:000001">
    <property type="entry name" value="Endoplasmic reticulum resident protein 29"/>
    <property type="match status" value="1"/>
</dbReference>
<keyword evidence="2" id="KW-0732">Signal</keyword>
<dbReference type="Pfam" id="PF07749">
    <property type="entry name" value="ERp29"/>
    <property type="match status" value="1"/>
</dbReference>
<dbReference type="CDD" id="cd00238">
    <property type="entry name" value="ERp29c"/>
    <property type="match status" value="1"/>
</dbReference>
<dbReference type="InterPro" id="IPR016855">
    <property type="entry name" value="ERp29"/>
</dbReference>
<feature type="chain" id="PRO_5002905439" evidence="2">
    <location>
        <begin position="22"/>
        <end position="249"/>
    </location>
</feature>
<feature type="domain" description="Endoplasmic reticulum resident protein 29 C-terminal" evidence="3">
    <location>
        <begin position="147"/>
        <end position="239"/>
    </location>
</feature>
<dbReference type="AlphaFoldDB" id="C1C0C6"/>
<dbReference type="InterPro" id="IPR036249">
    <property type="entry name" value="Thioredoxin-like_sf"/>
</dbReference>
<dbReference type="InterPro" id="IPR012883">
    <property type="entry name" value="ERp29_N"/>
</dbReference>
<accession>C1C0C6</accession>
<sequence>MDWKLCLQIFIFGLFLEQSHGANCNATSDISELTLNKFVHAFKALVIKFDVAYPYGEKHDEFCRFAEEAAKVNNVFLGEVGMKDYGERENMGFATKYGIAGRDPVIVVIYKSYEGDIVHEKFDEPWTVENMRAFTYEHGRVFIPRPGCIHVFDILALKFMNLSDRETREVVLKEAKKETQSKSTSGKYYIKIMEKLLTEQDSFVQSEANRLNKILGSNNKISAEKKKIIVQRLNILRSFNVASQDKEEL</sequence>
<dbReference type="PANTHER" id="PTHR12211">
    <property type="entry name" value="ENDOPLASMIC RETICULUM PROTEIN ERP29"/>
    <property type="match status" value="1"/>
</dbReference>
<organism evidence="5">
    <name type="scientific">Caligus clemensi</name>
    <name type="common">Sea louse</name>
    <dbReference type="NCBI Taxonomy" id="344056"/>
    <lineage>
        <taxon>Eukaryota</taxon>
        <taxon>Metazoa</taxon>
        <taxon>Ecdysozoa</taxon>
        <taxon>Arthropoda</taxon>
        <taxon>Crustacea</taxon>
        <taxon>Multicrustacea</taxon>
        <taxon>Hexanauplia</taxon>
        <taxon>Copepoda</taxon>
        <taxon>Siphonostomatoida</taxon>
        <taxon>Caligidae</taxon>
        <taxon>Caligus</taxon>
    </lineage>
</organism>
<dbReference type="Gene3D" id="3.40.30.10">
    <property type="entry name" value="Glutaredoxin"/>
    <property type="match status" value="1"/>
</dbReference>
<feature type="domain" description="ERp29 N-terminal" evidence="4">
    <location>
        <begin position="24"/>
        <end position="145"/>
    </location>
</feature>
<evidence type="ECO:0000259" key="3">
    <source>
        <dbReference type="Pfam" id="PF07749"/>
    </source>
</evidence>
<dbReference type="InterPro" id="IPR011679">
    <property type="entry name" value="ERp29_C"/>
</dbReference>
<keyword evidence="1" id="KW-0256">Endoplasmic reticulum</keyword>
<proteinExistence type="evidence at transcript level"/>
<dbReference type="Gene3D" id="1.20.1150.12">
    <property type="entry name" value="Endoplasmic reticulum resident protein 29, C-terminal domain"/>
    <property type="match status" value="1"/>
</dbReference>
<dbReference type="GO" id="GO:0009306">
    <property type="term" value="P:protein secretion"/>
    <property type="evidence" value="ECO:0007669"/>
    <property type="project" value="InterPro"/>
</dbReference>
<evidence type="ECO:0000259" key="4">
    <source>
        <dbReference type="Pfam" id="PF07912"/>
    </source>
</evidence>
<gene>
    <name evidence="5" type="primary">ERP29</name>
</gene>
<dbReference type="SUPFAM" id="SSF47933">
    <property type="entry name" value="ERP29 C domain-like"/>
    <property type="match status" value="1"/>
</dbReference>
<protein>
    <submittedName>
        <fullName evidence="5">Endoplasmic reticulum protein ERp29</fullName>
    </submittedName>
</protein>
<dbReference type="GO" id="GO:0005788">
    <property type="term" value="C:endoplasmic reticulum lumen"/>
    <property type="evidence" value="ECO:0007669"/>
    <property type="project" value="InterPro"/>
</dbReference>
<feature type="signal peptide" evidence="2">
    <location>
        <begin position="1"/>
        <end position="21"/>
    </location>
</feature>
<dbReference type="PANTHER" id="PTHR12211:SF0">
    <property type="entry name" value="ENDOPLASMIC RETICULUM RESIDENT PROTEIN 29"/>
    <property type="match status" value="1"/>
</dbReference>
<reference evidence="5" key="1">
    <citation type="submission" date="2009-03" db="EMBL/GenBank/DDBJ databases">
        <title>Caligus clemensi ESTs and full-length cDNAs.</title>
        <authorList>
            <person name="Yasuike M."/>
            <person name="von Schalburg K."/>
            <person name="Cooper G."/>
            <person name="Leong J."/>
            <person name="Jones S.R.M."/>
            <person name="Koop B.F."/>
        </authorList>
    </citation>
    <scope>NUCLEOTIDE SEQUENCE</scope>
    <source>
        <tissue evidence="5">Whole</tissue>
    </source>
</reference>